<sequence length="221" mass="23124">MKRKRDLDEAAAAVPMIAGGDDDALTALREQLSLASAAAISASDLDHAFELQLAEAIEASLRGQSTPNAAASSSLCWSQSSPPPLHEPPSDAACALALQAADLTRAEQDRRDAEDCRAAHAAAAASVRIAAHDALFARKLAAVPEDRWAEEGDLIERPMGSSSAARPHFRVFSKGLASGDVVGPRDRDPGVARCSPAPCAGLRGRRCSGYRSRWTGRSTAG</sequence>
<dbReference type="Proteomes" id="UP001054889">
    <property type="component" value="Unassembled WGS sequence"/>
</dbReference>
<dbReference type="EMBL" id="BQKI01000071">
    <property type="protein sequence ID" value="GJN13670.1"/>
    <property type="molecule type" value="Genomic_DNA"/>
</dbReference>
<protein>
    <submittedName>
        <fullName evidence="2">Uncharacterized protein</fullName>
    </submittedName>
</protein>
<reference evidence="2" key="2">
    <citation type="submission" date="2021-12" db="EMBL/GenBank/DDBJ databases">
        <title>Resequencing data analysis of finger millet.</title>
        <authorList>
            <person name="Hatakeyama M."/>
            <person name="Aluri S."/>
            <person name="Balachadran M.T."/>
            <person name="Sivarajan S.R."/>
            <person name="Poveda L."/>
            <person name="Shimizu-Inatsugi R."/>
            <person name="Schlapbach R."/>
            <person name="Sreeman S.M."/>
            <person name="Shimizu K.K."/>
        </authorList>
    </citation>
    <scope>NUCLEOTIDE SEQUENCE</scope>
</reference>
<gene>
    <name evidence="2" type="primary">gb00400</name>
    <name evidence="2" type="ORF">PR202_gb00400</name>
</gene>
<keyword evidence="3" id="KW-1185">Reference proteome</keyword>
<evidence type="ECO:0000313" key="3">
    <source>
        <dbReference type="Proteomes" id="UP001054889"/>
    </source>
</evidence>
<accession>A0AAV5DTA0</accession>
<organism evidence="2 3">
    <name type="scientific">Eleusine coracana subsp. coracana</name>
    <dbReference type="NCBI Taxonomy" id="191504"/>
    <lineage>
        <taxon>Eukaryota</taxon>
        <taxon>Viridiplantae</taxon>
        <taxon>Streptophyta</taxon>
        <taxon>Embryophyta</taxon>
        <taxon>Tracheophyta</taxon>
        <taxon>Spermatophyta</taxon>
        <taxon>Magnoliopsida</taxon>
        <taxon>Liliopsida</taxon>
        <taxon>Poales</taxon>
        <taxon>Poaceae</taxon>
        <taxon>PACMAD clade</taxon>
        <taxon>Chloridoideae</taxon>
        <taxon>Cynodonteae</taxon>
        <taxon>Eleusininae</taxon>
        <taxon>Eleusine</taxon>
    </lineage>
</organism>
<dbReference type="AlphaFoldDB" id="A0AAV5DTA0"/>
<feature type="compositionally biased region" description="Low complexity" evidence="1">
    <location>
        <begin position="69"/>
        <end position="80"/>
    </location>
</feature>
<feature type="region of interest" description="Disordered" evidence="1">
    <location>
        <begin position="63"/>
        <end position="90"/>
    </location>
</feature>
<evidence type="ECO:0000256" key="1">
    <source>
        <dbReference type="SAM" id="MobiDB-lite"/>
    </source>
</evidence>
<name>A0AAV5DTA0_ELECO</name>
<proteinExistence type="predicted"/>
<reference evidence="2" key="1">
    <citation type="journal article" date="2018" name="DNA Res.">
        <title>Multiple hybrid de novo genome assembly of finger millet, an orphan allotetraploid crop.</title>
        <authorList>
            <person name="Hatakeyama M."/>
            <person name="Aluri S."/>
            <person name="Balachadran M.T."/>
            <person name="Sivarajan S.R."/>
            <person name="Patrignani A."/>
            <person name="Gruter S."/>
            <person name="Poveda L."/>
            <person name="Shimizu-Inatsugi R."/>
            <person name="Baeten J."/>
            <person name="Francoijs K.J."/>
            <person name="Nataraja K.N."/>
            <person name="Reddy Y.A.N."/>
            <person name="Phadnis S."/>
            <person name="Ravikumar R.L."/>
            <person name="Schlapbach R."/>
            <person name="Sreeman S.M."/>
            <person name="Shimizu K.K."/>
        </authorList>
    </citation>
    <scope>NUCLEOTIDE SEQUENCE</scope>
</reference>
<evidence type="ECO:0000313" key="2">
    <source>
        <dbReference type="EMBL" id="GJN13670.1"/>
    </source>
</evidence>
<comment type="caution">
    <text evidence="2">The sequence shown here is derived from an EMBL/GenBank/DDBJ whole genome shotgun (WGS) entry which is preliminary data.</text>
</comment>